<keyword evidence="12" id="KW-1185">Reference proteome</keyword>
<dbReference type="NCBIfam" id="TIGR00215">
    <property type="entry name" value="lpxB"/>
    <property type="match status" value="1"/>
</dbReference>
<evidence type="ECO:0000256" key="10">
    <source>
        <dbReference type="NCBIfam" id="TIGR00215"/>
    </source>
</evidence>
<dbReference type="KEGG" id="slh:YH65_04505"/>
<dbReference type="PANTHER" id="PTHR30372">
    <property type="entry name" value="LIPID-A-DISACCHARIDE SYNTHASE"/>
    <property type="match status" value="1"/>
</dbReference>
<accession>A0A7U4M0T1</accession>
<gene>
    <name evidence="11" type="ORF">YH65_04505</name>
</gene>
<dbReference type="RefSeq" id="WP_046550820.1">
    <property type="nucleotide sequence ID" value="NZ_CP011308.1"/>
</dbReference>
<dbReference type="GO" id="GO:0009245">
    <property type="term" value="P:lipid A biosynthetic process"/>
    <property type="evidence" value="ECO:0007669"/>
    <property type="project" value="UniProtKB-UniRule"/>
</dbReference>
<dbReference type="GO" id="GO:0016020">
    <property type="term" value="C:membrane"/>
    <property type="evidence" value="ECO:0007669"/>
    <property type="project" value="GOC"/>
</dbReference>
<reference evidence="11 12" key="1">
    <citation type="submission" date="2015-04" db="EMBL/GenBank/DDBJ databases">
        <title>Complete genome sequence of Sulfurovum lithotrophicum ATCC BAA-797T.</title>
        <authorList>
            <person name="Ahn J."/>
            <person name="Park G."/>
            <person name="Jeon W."/>
            <person name="Jang Y."/>
            <person name="Jang M."/>
            <person name="Lee H."/>
            <person name="Lee H."/>
        </authorList>
    </citation>
    <scope>NUCLEOTIDE SEQUENCE [LARGE SCALE GENOMIC DNA]</scope>
    <source>
        <strain evidence="12">ATCC BAA-797 / 42BKT</strain>
    </source>
</reference>
<dbReference type="Pfam" id="PF02684">
    <property type="entry name" value="LpxB"/>
    <property type="match status" value="1"/>
</dbReference>
<dbReference type="EC" id="2.4.1.182" evidence="2 10"/>
<evidence type="ECO:0000256" key="7">
    <source>
        <dbReference type="ARBA" id="ARBA00022679"/>
    </source>
</evidence>
<evidence type="ECO:0000256" key="6">
    <source>
        <dbReference type="ARBA" id="ARBA00022676"/>
    </source>
</evidence>
<keyword evidence="6 11" id="KW-0328">Glycosyltransferase</keyword>
<evidence type="ECO:0000256" key="1">
    <source>
        <dbReference type="ARBA" id="ARBA00002056"/>
    </source>
</evidence>
<dbReference type="GO" id="GO:0008915">
    <property type="term" value="F:lipid-A-disaccharide synthase activity"/>
    <property type="evidence" value="ECO:0007669"/>
    <property type="project" value="UniProtKB-UniRule"/>
</dbReference>
<proteinExistence type="predicted"/>
<comment type="function">
    <text evidence="1">Condensation of UDP-2,3-diacylglucosamine and 2,3-diacylglucosamine-1-phosphate to form lipid A disaccharide, a precursor of lipid A, a phosphorylated glycolipid that anchors the lipopolysaccharide to the outer membrane of the cell.</text>
</comment>
<dbReference type="AlphaFoldDB" id="A0A7U4M0T1"/>
<comment type="catalytic activity">
    <reaction evidence="9">
        <text>a lipid X + a UDP-2-N,3-O-bis[(3R)-3-hydroxyacyl]-alpha-D-glucosamine = a lipid A disaccharide + UDP + H(+)</text>
        <dbReference type="Rhea" id="RHEA:67828"/>
        <dbReference type="ChEBI" id="CHEBI:15378"/>
        <dbReference type="ChEBI" id="CHEBI:58223"/>
        <dbReference type="ChEBI" id="CHEBI:137748"/>
        <dbReference type="ChEBI" id="CHEBI:176338"/>
        <dbReference type="ChEBI" id="CHEBI:176343"/>
        <dbReference type="EC" id="2.4.1.182"/>
    </reaction>
</comment>
<evidence type="ECO:0000256" key="4">
    <source>
        <dbReference type="ARBA" id="ARBA00022516"/>
    </source>
</evidence>
<evidence type="ECO:0000256" key="2">
    <source>
        <dbReference type="ARBA" id="ARBA00012687"/>
    </source>
</evidence>
<keyword evidence="5" id="KW-0441">Lipid A biosynthesis</keyword>
<sequence>MKLLVSALEPSSNLHLKEVLKHTRDIELMGIFDKSIENGTPLYDISQMAIMGVVDAVKKLRWFFKVADEMVALAKDADKVLLMDGSGFNLPLAKKLKTAYPDKEIIYYILPQVWASRPKRVAKLEKYCDHLLGILPFEIDYYKSGKAQYVGHPLLDEINVGRSDEKTKGCIAFMPGSRKAEISRLMPVFLELRRKLGSEIRPLLVIPPSFSNEKIAELYEGIDAFEITRDTHDALKRSEFAFICSGTATLEAALIGTPFTLAYIAKKIDYFIAFKILGITQIGLANIILSHYNGTTLHNELLQEEVTVGNLLEEYYNTDRKKFAAKAKELREYLGHGSSENVAKILMRNEKC</sequence>
<organism evidence="11 12">
    <name type="scientific">Sulfurovum lithotrophicum</name>
    <dbReference type="NCBI Taxonomy" id="206403"/>
    <lineage>
        <taxon>Bacteria</taxon>
        <taxon>Pseudomonadati</taxon>
        <taxon>Campylobacterota</taxon>
        <taxon>Epsilonproteobacteria</taxon>
        <taxon>Campylobacterales</taxon>
        <taxon>Sulfurovaceae</taxon>
        <taxon>Sulfurovum</taxon>
    </lineage>
</organism>
<evidence type="ECO:0000256" key="9">
    <source>
        <dbReference type="ARBA" id="ARBA00048975"/>
    </source>
</evidence>
<dbReference type="GO" id="GO:0005543">
    <property type="term" value="F:phospholipid binding"/>
    <property type="evidence" value="ECO:0007669"/>
    <property type="project" value="TreeGrafter"/>
</dbReference>
<keyword evidence="8" id="KW-0443">Lipid metabolism</keyword>
<evidence type="ECO:0000313" key="12">
    <source>
        <dbReference type="Proteomes" id="UP000034444"/>
    </source>
</evidence>
<name>A0A7U4M0T1_9BACT</name>
<keyword evidence="4" id="KW-0444">Lipid biosynthesis</keyword>
<evidence type="ECO:0000313" key="11">
    <source>
        <dbReference type="EMBL" id="AKF24729.1"/>
    </source>
</evidence>
<evidence type="ECO:0000256" key="8">
    <source>
        <dbReference type="ARBA" id="ARBA00023098"/>
    </source>
</evidence>
<dbReference type="PANTHER" id="PTHR30372:SF4">
    <property type="entry name" value="LIPID-A-DISACCHARIDE SYNTHASE, MITOCHONDRIAL-RELATED"/>
    <property type="match status" value="1"/>
</dbReference>
<dbReference type="OrthoDB" id="9801642at2"/>
<keyword evidence="7 11" id="KW-0808">Transferase</keyword>
<evidence type="ECO:0000256" key="3">
    <source>
        <dbReference type="ARBA" id="ARBA00020902"/>
    </source>
</evidence>
<dbReference type="Proteomes" id="UP000034444">
    <property type="component" value="Chromosome"/>
</dbReference>
<dbReference type="InterPro" id="IPR003835">
    <property type="entry name" value="Glyco_trans_19"/>
</dbReference>
<dbReference type="SUPFAM" id="SSF53756">
    <property type="entry name" value="UDP-Glycosyltransferase/glycogen phosphorylase"/>
    <property type="match status" value="1"/>
</dbReference>
<reference evidence="12" key="2">
    <citation type="journal article" date="2017" name="Stand. Genomic Sci.">
        <title>Complete genome sequence of the sulfur-oxidizing chemolithoautotrophic Sulfurovum lithotrophicum 42BKTT.</title>
        <authorList>
            <person name="Jeon W."/>
            <person name="Priscilla L."/>
            <person name="Park G."/>
            <person name="Lee H."/>
            <person name="Lee N."/>
            <person name="Lee D."/>
            <person name="Kwon H."/>
            <person name="Ahn I."/>
            <person name="Lee C."/>
            <person name="Lee H."/>
            <person name="Ahn J."/>
        </authorList>
    </citation>
    <scope>NUCLEOTIDE SEQUENCE [LARGE SCALE GENOMIC DNA]</scope>
    <source>
        <strain evidence="12">ATCC BAA-797 / 42BKT</strain>
    </source>
</reference>
<protein>
    <recommendedName>
        <fullName evidence="3 10">Lipid-A-disaccharide synthase</fullName>
        <ecNumber evidence="2 10">2.4.1.182</ecNumber>
    </recommendedName>
</protein>
<evidence type="ECO:0000256" key="5">
    <source>
        <dbReference type="ARBA" id="ARBA00022556"/>
    </source>
</evidence>
<dbReference type="EMBL" id="CP011308">
    <property type="protein sequence ID" value="AKF24729.1"/>
    <property type="molecule type" value="Genomic_DNA"/>
</dbReference>